<evidence type="ECO:0000313" key="10">
    <source>
        <dbReference type="Proteomes" id="UP000823615"/>
    </source>
</evidence>
<comment type="catalytic activity">
    <reaction evidence="1 7">
        <text>Cleavage of hydrophobic, N-terminal signal or leader sequences from secreted and periplasmic proteins.</text>
        <dbReference type="EC" id="3.4.21.89"/>
    </reaction>
</comment>
<dbReference type="NCBIfam" id="TIGR02227">
    <property type="entry name" value="sigpep_I_bact"/>
    <property type="match status" value="1"/>
</dbReference>
<dbReference type="Gene3D" id="2.10.109.10">
    <property type="entry name" value="Umud Fragment, subunit A"/>
    <property type="match status" value="1"/>
</dbReference>
<name>A0A9D9H5K8_9SPIO</name>
<comment type="subcellular location">
    <subcellularLocation>
        <location evidence="7">Membrane</location>
        <topology evidence="7">Single-pass type II membrane protein</topology>
    </subcellularLocation>
</comment>
<dbReference type="EC" id="3.4.21.89" evidence="3 7"/>
<evidence type="ECO:0000256" key="1">
    <source>
        <dbReference type="ARBA" id="ARBA00000677"/>
    </source>
</evidence>
<comment type="caution">
    <text evidence="9">The sequence shown here is derived from an EMBL/GenBank/DDBJ whole genome shotgun (WGS) entry which is preliminary data.</text>
</comment>
<proteinExistence type="inferred from homology"/>
<evidence type="ECO:0000259" key="8">
    <source>
        <dbReference type="Pfam" id="PF10502"/>
    </source>
</evidence>
<feature type="domain" description="Peptidase S26" evidence="8">
    <location>
        <begin position="38"/>
        <end position="176"/>
    </location>
</feature>
<dbReference type="PANTHER" id="PTHR43390">
    <property type="entry name" value="SIGNAL PEPTIDASE I"/>
    <property type="match status" value="1"/>
</dbReference>
<dbReference type="GO" id="GO:0016020">
    <property type="term" value="C:membrane"/>
    <property type="evidence" value="ECO:0007669"/>
    <property type="project" value="UniProtKB-SubCell"/>
</dbReference>
<evidence type="ECO:0000256" key="5">
    <source>
        <dbReference type="ARBA" id="ARBA00022801"/>
    </source>
</evidence>
<comment type="similarity">
    <text evidence="2 7">Belongs to the peptidase S26 family.</text>
</comment>
<dbReference type="InterPro" id="IPR019757">
    <property type="entry name" value="Pept_S26A_signal_pept_1_Lys-AS"/>
</dbReference>
<dbReference type="InterPro" id="IPR000223">
    <property type="entry name" value="Pept_S26A_signal_pept_1"/>
</dbReference>
<evidence type="ECO:0000256" key="6">
    <source>
        <dbReference type="PIRSR" id="PIRSR600223-1"/>
    </source>
</evidence>
<dbReference type="PRINTS" id="PR00727">
    <property type="entry name" value="LEADERPTASE"/>
</dbReference>
<feature type="active site" evidence="6">
    <location>
        <position position="68"/>
    </location>
</feature>
<evidence type="ECO:0000256" key="4">
    <source>
        <dbReference type="ARBA" id="ARBA00019232"/>
    </source>
</evidence>
<dbReference type="GO" id="GO:0009003">
    <property type="term" value="F:signal peptidase activity"/>
    <property type="evidence" value="ECO:0007669"/>
    <property type="project" value="UniProtKB-EC"/>
</dbReference>
<dbReference type="AlphaFoldDB" id="A0A9D9H5K8"/>
<evidence type="ECO:0000256" key="2">
    <source>
        <dbReference type="ARBA" id="ARBA00009370"/>
    </source>
</evidence>
<keyword evidence="7" id="KW-1133">Transmembrane helix</keyword>
<keyword evidence="7" id="KW-0472">Membrane</keyword>
<evidence type="ECO:0000313" key="9">
    <source>
        <dbReference type="EMBL" id="MBO8436699.1"/>
    </source>
</evidence>
<keyword evidence="7" id="KW-0645">Protease</keyword>
<dbReference type="PROSITE" id="PS00760">
    <property type="entry name" value="SPASE_I_2"/>
    <property type="match status" value="1"/>
</dbReference>
<keyword evidence="7" id="KW-0812">Transmembrane</keyword>
<dbReference type="GO" id="GO:0006465">
    <property type="term" value="P:signal peptide processing"/>
    <property type="evidence" value="ECO:0007669"/>
    <property type="project" value="InterPro"/>
</dbReference>
<feature type="transmembrane region" description="Helical" evidence="7">
    <location>
        <begin position="37"/>
        <end position="59"/>
    </location>
</feature>
<gene>
    <name evidence="9" type="primary">lepB</name>
    <name evidence="9" type="ORF">IAA97_06950</name>
</gene>
<organism evidence="9 10">
    <name type="scientific">Candidatus Ornithospirochaeta stercoripullorum</name>
    <dbReference type="NCBI Taxonomy" id="2840899"/>
    <lineage>
        <taxon>Bacteria</taxon>
        <taxon>Pseudomonadati</taxon>
        <taxon>Spirochaetota</taxon>
        <taxon>Spirochaetia</taxon>
        <taxon>Spirochaetales</taxon>
        <taxon>Spirochaetaceae</taxon>
        <taxon>Spirochaetaceae incertae sedis</taxon>
        <taxon>Candidatus Ornithospirochaeta</taxon>
    </lineage>
</organism>
<dbReference type="GO" id="GO:0004252">
    <property type="term" value="F:serine-type endopeptidase activity"/>
    <property type="evidence" value="ECO:0007669"/>
    <property type="project" value="InterPro"/>
</dbReference>
<evidence type="ECO:0000256" key="7">
    <source>
        <dbReference type="RuleBase" id="RU362042"/>
    </source>
</evidence>
<sequence>MDRFLTFLERTAEKKLTKRKRIKAYNSTKKRTVLSEIWSWVDALVFAIFWVILINQYLFQLFVIPSPSMVSTLNVGDRVIVNKDSYGVELYPAGKKVLTGSRRVQRDEIITFYNPEYDSKGPVFDVLSQIIYMGTLTLVNIDKNDDGTPAERLYVKRAVGMPGDVIRFEDGNVEIKPSGSAGFVEENDFRASSDLVSGPHRSIDLSYYPALEAAAALDAYEEAGLSSEAPSYLISKRSELIGSGYNYIFDRYEYDKERTGMLAELDPSDMTIRSSHAHYVNGIYVPEDYVLPLGDNRDNSRDGRYFGAVSESDINGRVVGRFWPVTRISSLSDNI</sequence>
<reference evidence="9" key="2">
    <citation type="journal article" date="2021" name="PeerJ">
        <title>Extensive microbial diversity within the chicken gut microbiome revealed by metagenomics and culture.</title>
        <authorList>
            <person name="Gilroy R."/>
            <person name="Ravi A."/>
            <person name="Getino M."/>
            <person name="Pursley I."/>
            <person name="Horton D.L."/>
            <person name="Alikhan N.F."/>
            <person name="Baker D."/>
            <person name="Gharbi K."/>
            <person name="Hall N."/>
            <person name="Watson M."/>
            <person name="Adriaenssens E.M."/>
            <person name="Foster-Nyarko E."/>
            <person name="Jarju S."/>
            <person name="Secka A."/>
            <person name="Antonio M."/>
            <person name="Oren A."/>
            <person name="Chaudhuri R.R."/>
            <person name="La Ragione R."/>
            <person name="Hildebrand F."/>
            <person name="Pallen M.J."/>
        </authorList>
    </citation>
    <scope>NUCLEOTIDE SEQUENCE</scope>
    <source>
        <strain evidence="9">7293</strain>
    </source>
</reference>
<dbReference type="InterPro" id="IPR036286">
    <property type="entry name" value="LexA/Signal_pep-like_sf"/>
</dbReference>
<evidence type="ECO:0000256" key="3">
    <source>
        <dbReference type="ARBA" id="ARBA00013208"/>
    </source>
</evidence>
<dbReference type="CDD" id="cd06530">
    <property type="entry name" value="S26_SPase_I"/>
    <property type="match status" value="2"/>
</dbReference>
<reference evidence="9" key="1">
    <citation type="submission" date="2020-10" db="EMBL/GenBank/DDBJ databases">
        <authorList>
            <person name="Gilroy R."/>
        </authorList>
    </citation>
    <scope>NUCLEOTIDE SEQUENCE</scope>
    <source>
        <strain evidence="9">7293</strain>
    </source>
</reference>
<keyword evidence="5 7" id="KW-0378">Hydrolase</keyword>
<dbReference type="EMBL" id="JADIMT010000080">
    <property type="protein sequence ID" value="MBO8436699.1"/>
    <property type="molecule type" value="Genomic_DNA"/>
</dbReference>
<dbReference type="InterPro" id="IPR019533">
    <property type="entry name" value="Peptidase_S26"/>
</dbReference>
<protein>
    <recommendedName>
        <fullName evidence="4 7">Signal peptidase I</fullName>
        <ecNumber evidence="3 7">3.4.21.89</ecNumber>
    </recommendedName>
</protein>
<feature type="domain" description="Peptidase S26" evidence="8">
    <location>
        <begin position="277"/>
        <end position="323"/>
    </location>
</feature>
<dbReference type="PANTHER" id="PTHR43390:SF1">
    <property type="entry name" value="CHLOROPLAST PROCESSING PEPTIDASE"/>
    <property type="match status" value="1"/>
</dbReference>
<dbReference type="Pfam" id="PF10502">
    <property type="entry name" value="Peptidase_S26"/>
    <property type="match status" value="2"/>
</dbReference>
<feature type="active site" evidence="6">
    <location>
        <position position="156"/>
    </location>
</feature>
<dbReference type="Proteomes" id="UP000823615">
    <property type="component" value="Unassembled WGS sequence"/>
</dbReference>
<accession>A0A9D9H5K8</accession>
<dbReference type="SUPFAM" id="SSF51306">
    <property type="entry name" value="LexA/Signal peptidase"/>
    <property type="match status" value="1"/>
</dbReference>